<keyword evidence="3" id="KW-1185">Reference proteome</keyword>
<organism evidence="2 3">
    <name type="scientific">Lodderomyces beijingensis</name>
    <dbReference type="NCBI Taxonomy" id="1775926"/>
    <lineage>
        <taxon>Eukaryota</taxon>
        <taxon>Fungi</taxon>
        <taxon>Dikarya</taxon>
        <taxon>Ascomycota</taxon>
        <taxon>Saccharomycotina</taxon>
        <taxon>Pichiomycetes</taxon>
        <taxon>Debaryomycetaceae</taxon>
        <taxon>Candida/Lodderomyces clade</taxon>
        <taxon>Lodderomyces</taxon>
    </lineage>
</organism>
<dbReference type="GeneID" id="92211311"/>
<name>A0ABP0ZUS5_9ASCO</name>
<evidence type="ECO:0000256" key="1">
    <source>
        <dbReference type="SAM" id="MobiDB-lite"/>
    </source>
</evidence>
<feature type="region of interest" description="Disordered" evidence="1">
    <location>
        <begin position="79"/>
        <end position="103"/>
    </location>
</feature>
<feature type="region of interest" description="Disordered" evidence="1">
    <location>
        <begin position="235"/>
        <end position="254"/>
    </location>
</feature>
<dbReference type="RefSeq" id="XP_066833053.1">
    <property type="nucleotide sequence ID" value="XM_066976523.1"/>
</dbReference>
<protein>
    <submittedName>
        <fullName evidence="2">Uncharacterized protein</fullName>
    </submittedName>
</protein>
<dbReference type="EMBL" id="OZ022412">
    <property type="protein sequence ID" value="CAK9442372.1"/>
    <property type="molecule type" value="Genomic_DNA"/>
</dbReference>
<reference evidence="2 3" key="1">
    <citation type="submission" date="2024-03" db="EMBL/GenBank/DDBJ databases">
        <authorList>
            <person name="Brejova B."/>
        </authorList>
    </citation>
    <scope>NUCLEOTIDE SEQUENCE [LARGE SCALE GENOMIC DNA]</scope>
    <source>
        <strain evidence="2 3">CBS 14171</strain>
    </source>
</reference>
<accession>A0ABP0ZUS5</accession>
<proteinExistence type="predicted"/>
<dbReference type="Proteomes" id="UP001497383">
    <property type="component" value="Chromosome 8"/>
</dbReference>
<dbReference type="Gene3D" id="3.40.30.10">
    <property type="entry name" value="Glutaredoxin"/>
    <property type="match status" value="1"/>
</dbReference>
<evidence type="ECO:0000313" key="2">
    <source>
        <dbReference type="EMBL" id="CAK9442372.1"/>
    </source>
</evidence>
<feature type="compositionally biased region" description="Polar residues" evidence="1">
    <location>
        <begin position="88"/>
        <end position="103"/>
    </location>
</feature>
<gene>
    <name evidence="2" type="ORF">LODBEIA_P61150</name>
</gene>
<sequence>MFRQLVDTLAKPTFIKATLNAASASASATTTAATKSRAAAPVSITIYHNQNSVASLQLLNKLASFSVVPCTKHKHEDTLKGHGDLSASAKSNGSGSIRKNQRAKNLSSAKFDIDIRSNEQLTKQDYDFIMEHCLDIHPDNHSIMLQLLCNCGSSKKKLLKDFNLHEQLYNYDNIINKNKSRRSAHADVDVDDSRSLPLIIDYQNKLLANDDASFDRIMANYLSCGIQSVDRRSKSGLGCSGGQSTPSGEVLAPA</sequence>
<evidence type="ECO:0000313" key="3">
    <source>
        <dbReference type="Proteomes" id="UP001497383"/>
    </source>
</evidence>